<dbReference type="STRING" id="578462.A0A0L0S0P4"/>
<proteinExistence type="inferred from homology"/>
<dbReference type="eggNOG" id="KOG1250">
    <property type="taxonomic scope" value="Eukaryota"/>
</dbReference>
<reference evidence="14 15" key="1">
    <citation type="submission" date="2009-11" db="EMBL/GenBank/DDBJ databases">
        <title>Annotation of Allomyces macrogynus ATCC 38327.</title>
        <authorList>
            <consortium name="The Broad Institute Genome Sequencing Platform"/>
            <person name="Russ C."/>
            <person name="Cuomo C."/>
            <person name="Burger G."/>
            <person name="Gray M.W."/>
            <person name="Holland P.W.H."/>
            <person name="King N."/>
            <person name="Lang F.B.F."/>
            <person name="Roger A.J."/>
            <person name="Ruiz-Trillo I."/>
            <person name="Young S.K."/>
            <person name="Zeng Q."/>
            <person name="Gargeya S."/>
            <person name="Fitzgerald M."/>
            <person name="Haas B."/>
            <person name="Abouelleil A."/>
            <person name="Alvarado L."/>
            <person name="Arachchi H.M."/>
            <person name="Berlin A."/>
            <person name="Chapman S.B."/>
            <person name="Gearin G."/>
            <person name="Goldberg J."/>
            <person name="Griggs A."/>
            <person name="Gujja S."/>
            <person name="Hansen M."/>
            <person name="Heiman D."/>
            <person name="Howarth C."/>
            <person name="Larimer J."/>
            <person name="Lui A."/>
            <person name="MacDonald P.J.P."/>
            <person name="McCowen C."/>
            <person name="Montmayeur A."/>
            <person name="Murphy C."/>
            <person name="Neiman D."/>
            <person name="Pearson M."/>
            <person name="Priest M."/>
            <person name="Roberts A."/>
            <person name="Saif S."/>
            <person name="Shea T."/>
            <person name="Sisk P."/>
            <person name="Stolte C."/>
            <person name="Sykes S."/>
            <person name="Wortman J."/>
            <person name="Nusbaum C."/>
            <person name="Birren B."/>
        </authorList>
    </citation>
    <scope>NUCLEOTIDE SEQUENCE [LARGE SCALE GENOMIC DNA]</scope>
    <source>
        <strain evidence="14 15">ATCC 38327</strain>
    </source>
</reference>
<evidence type="ECO:0000256" key="2">
    <source>
        <dbReference type="ARBA" id="ARBA00001933"/>
    </source>
</evidence>
<evidence type="ECO:0000256" key="4">
    <source>
        <dbReference type="ARBA" id="ARBA00010869"/>
    </source>
</evidence>
<keyword evidence="8 11" id="KW-0663">Pyridoxal phosphate</keyword>
<dbReference type="Gene3D" id="3.40.50.1100">
    <property type="match status" value="2"/>
</dbReference>
<evidence type="ECO:0000256" key="1">
    <source>
        <dbReference type="ARBA" id="ARBA00001274"/>
    </source>
</evidence>
<dbReference type="InterPro" id="IPR001926">
    <property type="entry name" value="TrpB-like_PALP"/>
</dbReference>
<evidence type="ECO:0000256" key="5">
    <source>
        <dbReference type="ARBA" id="ARBA00022605"/>
    </source>
</evidence>
<comment type="similarity">
    <text evidence="4 11">Belongs to the serine/threonine dehydratase family.</text>
</comment>
<dbReference type="GO" id="GO:0004794">
    <property type="term" value="F:threonine deaminase activity"/>
    <property type="evidence" value="ECO:0007669"/>
    <property type="project" value="UniProtKB-UniRule"/>
</dbReference>
<feature type="compositionally biased region" description="Polar residues" evidence="12">
    <location>
        <begin position="74"/>
        <end position="85"/>
    </location>
</feature>
<keyword evidence="9 11" id="KW-0456">Lyase</keyword>
<feature type="domain" description="ACT-like" evidence="13">
    <location>
        <begin position="522"/>
        <end position="594"/>
    </location>
</feature>
<feature type="region of interest" description="Disordered" evidence="12">
    <location>
        <begin position="124"/>
        <end position="186"/>
    </location>
</feature>
<dbReference type="UniPathway" id="UPA00047">
    <property type="reaction ID" value="UER00054"/>
</dbReference>
<dbReference type="PROSITE" id="PS00165">
    <property type="entry name" value="DEHYDRATASE_SER_THR"/>
    <property type="match status" value="1"/>
</dbReference>
<comment type="catalytic activity">
    <reaction evidence="1 11">
        <text>L-threonine = 2-oxobutanoate + NH4(+)</text>
        <dbReference type="Rhea" id="RHEA:22108"/>
        <dbReference type="ChEBI" id="CHEBI:16763"/>
        <dbReference type="ChEBI" id="CHEBI:28938"/>
        <dbReference type="ChEBI" id="CHEBI:57926"/>
        <dbReference type="EC" id="4.3.1.19"/>
    </reaction>
</comment>
<dbReference type="CDD" id="cd04907">
    <property type="entry name" value="ACT_ThrD-I_2"/>
    <property type="match status" value="1"/>
</dbReference>
<keyword evidence="7" id="KW-0677">Repeat</keyword>
<evidence type="ECO:0000256" key="12">
    <source>
        <dbReference type="SAM" id="MobiDB-lite"/>
    </source>
</evidence>
<evidence type="ECO:0000256" key="7">
    <source>
        <dbReference type="ARBA" id="ARBA00022737"/>
    </source>
</evidence>
<reference evidence="15" key="2">
    <citation type="submission" date="2009-11" db="EMBL/GenBank/DDBJ databases">
        <title>The Genome Sequence of Allomyces macrogynus strain ATCC 38327.</title>
        <authorList>
            <consortium name="The Broad Institute Genome Sequencing Platform"/>
            <person name="Russ C."/>
            <person name="Cuomo C."/>
            <person name="Shea T."/>
            <person name="Young S.K."/>
            <person name="Zeng Q."/>
            <person name="Koehrsen M."/>
            <person name="Haas B."/>
            <person name="Borodovsky M."/>
            <person name="Guigo R."/>
            <person name="Alvarado L."/>
            <person name="Berlin A."/>
            <person name="Borenstein D."/>
            <person name="Chen Z."/>
            <person name="Engels R."/>
            <person name="Freedman E."/>
            <person name="Gellesch M."/>
            <person name="Goldberg J."/>
            <person name="Griggs A."/>
            <person name="Gujja S."/>
            <person name="Heiman D."/>
            <person name="Hepburn T."/>
            <person name="Howarth C."/>
            <person name="Jen D."/>
            <person name="Larson L."/>
            <person name="Lewis B."/>
            <person name="Mehta T."/>
            <person name="Park D."/>
            <person name="Pearson M."/>
            <person name="Roberts A."/>
            <person name="Saif S."/>
            <person name="Shenoy N."/>
            <person name="Sisk P."/>
            <person name="Stolte C."/>
            <person name="Sykes S."/>
            <person name="Walk T."/>
            <person name="White J."/>
            <person name="Yandava C."/>
            <person name="Burger G."/>
            <person name="Gray M.W."/>
            <person name="Holland P.W.H."/>
            <person name="King N."/>
            <person name="Lang F.B.F."/>
            <person name="Roger A.J."/>
            <person name="Ruiz-Trillo I."/>
            <person name="Lander E."/>
            <person name="Nusbaum C."/>
        </authorList>
    </citation>
    <scope>NUCLEOTIDE SEQUENCE [LARGE SCALE GENOMIC DNA]</scope>
    <source>
        <strain evidence="15">ATCC 38327</strain>
    </source>
</reference>
<dbReference type="Proteomes" id="UP000054350">
    <property type="component" value="Unassembled WGS sequence"/>
</dbReference>
<dbReference type="InterPro" id="IPR038110">
    <property type="entry name" value="TD_ACT-like_sf"/>
</dbReference>
<dbReference type="GO" id="GO:0006565">
    <property type="term" value="P:L-serine catabolic process"/>
    <property type="evidence" value="ECO:0007669"/>
    <property type="project" value="TreeGrafter"/>
</dbReference>
<dbReference type="GO" id="GO:0009097">
    <property type="term" value="P:isoleucine biosynthetic process"/>
    <property type="evidence" value="ECO:0007669"/>
    <property type="project" value="UniProtKB-UniRule"/>
</dbReference>
<dbReference type="OrthoDB" id="4418812at2759"/>
<keyword evidence="5 11" id="KW-0028">Amino-acid biosynthesis</keyword>
<dbReference type="GO" id="GO:0006567">
    <property type="term" value="P:L-threonine catabolic process"/>
    <property type="evidence" value="ECO:0007669"/>
    <property type="project" value="TreeGrafter"/>
</dbReference>
<dbReference type="FunFam" id="3.40.50.1100:FF:000005">
    <property type="entry name" value="Threonine dehydratase catabolic"/>
    <property type="match status" value="1"/>
</dbReference>
<dbReference type="InterPro" id="IPR000634">
    <property type="entry name" value="Ser/Thr_deHydtase_PyrdxlP-BS"/>
</dbReference>
<dbReference type="NCBIfam" id="TIGR01124">
    <property type="entry name" value="ilvA_2Cterm"/>
    <property type="match status" value="1"/>
</dbReference>
<dbReference type="Gene3D" id="3.40.1020.10">
    <property type="entry name" value="Biosynthetic Threonine Deaminase, Domain 3"/>
    <property type="match status" value="2"/>
</dbReference>
<dbReference type="InterPro" id="IPR005787">
    <property type="entry name" value="Thr_deHydtase_biosynth"/>
</dbReference>
<dbReference type="PANTHER" id="PTHR48078">
    <property type="entry name" value="THREONINE DEHYDRATASE, MITOCHONDRIAL-RELATED"/>
    <property type="match status" value="1"/>
</dbReference>
<evidence type="ECO:0000256" key="9">
    <source>
        <dbReference type="ARBA" id="ARBA00023239"/>
    </source>
</evidence>
<evidence type="ECO:0000256" key="10">
    <source>
        <dbReference type="ARBA" id="ARBA00023304"/>
    </source>
</evidence>
<dbReference type="InterPro" id="IPR050147">
    <property type="entry name" value="Ser/Thr_Dehydratase"/>
</dbReference>
<dbReference type="InterPro" id="IPR036052">
    <property type="entry name" value="TrpB-like_PALP_sf"/>
</dbReference>
<evidence type="ECO:0000256" key="3">
    <source>
        <dbReference type="ARBA" id="ARBA00004810"/>
    </source>
</evidence>
<organism evidence="14 15">
    <name type="scientific">Allomyces macrogynus (strain ATCC 38327)</name>
    <name type="common">Allomyces javanicus var. macrogynus</name>
    <dbReference type="NCBI Taxonomy" id="578462"/>
    <lineage>
        <taxon>Eukaryota</taxon>
        <taxon>Fungi</taxon>
        <taxon>Fungi incertae sedis</taxon>
        <taxon>Blastocladiomycota</taxon>
        <taxon>Blastocladiomycetes</taxon>
        <taxon>Blastocladiales</taxon>
        <taxon>Blastocladiaceae</taxon>
        <taxon>Allomyces</taxon>
    </lineage>
</organism>
<dbReference type="SUPFAM" id="SSF55021">
    <property type="entry name" value="ACT-like"/>
    <property type="match status" value="1"/>
</dbReference>
<comment type="pathway">
    <text evidence="3 11">Amino-acid biosynthesis; L-isoleucine biosynthesis; 2-oxobutanoate from L-threonine: step 1/1.</text>
</comment>
<keyword evidence="15" id="KW-1185">Reference proteome</keyword>
<dbReference type="EMBL" id="GG745330">
    <property type="protein sequence ID" value="KNE56133.1"/>
    <property type="molecule type" value="Genomic_DNA"/>
</dbReference>
<dbReference type="AlphaFoldDB" id="A0A0L0S0P4"/>
<dbReference type="VEuPathDB" id="FungiDB:AMAG_01969"/>
<protein>
    <recommendedName>
        <fullName evidence="11">Threonine dehydratase</fullName>
        <ecNumber evidence="11">4.3.1.19</ecNumber>
    </recommendedName>
    <alternativeName>
        <fullName evidence="11">Threonine deaminase</fullName>
    </alternativeName>
</protein>
<feature type="compositionally biased region" description="Basic and acidic residues" evidence="12">
    <location>
        <begin position="168"/>
        <end position="186"/>
    </location>
</feature>
<feature type="compositionally biased region" description="Low complexity" evidence="12">
    <location>
        <begin position="45"/>
        <end position="63"/>
    </location>
</feature>
<dbReference type="PANTHER" id="PTHR48078:SF11">
    <property type="entry name" value="THREONINE DEHYDRATASE, MITOCHONDRIAL"/>
    <property type="match status" value="1"/>
</dbReference>
<dbReference type="FunFam" id="3.40.50.1100:FF:000008">
    <property type="entry name" value="L-threonine dehydratase"/>
    <property type="match status" value="1"/>
</dbReference>
<dbReference type="GO" id="GO:0003941">
    <property type="term" value="F:L-serine ammonia-lyase activity"/>
    <property type="evidence" value="ECO:0007669"/>
    <property type="project" value="TreeGrafter"/>
</dbReference>
<evidence type="ECO:0000313" key="14">
    <source>
        <dbReference type="EMBL" id="KNE56133.1"/>
    </source>
</evidence>
<evidence type="ECO:0000259" key="13">
    <source>
        <dbReference type="PROSITE" id="PS51672"/>
    </source>
</evidence>
<keyword evidence="6 11" id="KW-0412">Isoleucine biosynthesis</keyword>
<sequence>MTDKGPARSPQSQALAPAGAVARSTTAASTEALQALHGPANTHLSSAPSTSSSSTTPSTTTSSRTKPAEDLTGGPTTTPSHSNPAEYSAGGLFAPPLGFPFGAPAFDPNVPGTAAMQQQHLFSHLSTSRGSPMSSSPGSSPTSSPSPSTGFYFAAQPPAPFAWPTPLIRRDSASGPTRKDIKRATTDATDGKDLDYLKLILNARVYDIAIESPLTYATNLSLKTNNKILLKREDMQPVFSFKLRGAFNKMFNLTPEERARGVIAVSAGNHAQGVALAAQKLGIKATICMPVFAPDIKVKNVRRLGSEVVLCGNDFDESKAEMLRLAEARGLTIIPPFDDPLIIAGQGTVAVEILRQVRQERLDAIFVCVGGGGLLAGIAAYVKRIRPEVKVIGVNTVDSNGMFESIQHGEQVALKEVGLFSDGSAVRVVGKETFRLCNALVDDMVLVNTDEICAAIKDVFTDTRSIVEPAGALSVAGCKKFLAQNPHIQDGVFACVLSGANMNFDRLRFVAERSRLGEGAEAMLSVIIPEQPGAFWRLYSAIYPRNVTSFAYRFKDTHEAHIFIAFEVSNGRAEAQEVIRQIESDGMADIAAASATAAAAASTELGAVPMDVDVDPKSRPIRMRARDITDNEMAKTHGQYLFGGRSATVTNERLLRFEFPERPGALRRFLSLLESDWNVSLFHYRNHGSDIGRVLVGMQVPPGSETKFAQFLVALGYPYVDETHNEVYQEFLK</sequence>
<name>A0A0L0S0P4_ALLM3</name>
<dbReference type="EC" id="4.3.1.19" evidence="11"/>
<feature type="compositionally biased region" description="Polar residues" evidence="12">
    <location>
        <begin position="23"/>
        <end position="32"/>
    </location>
</feature>
<dbReference type="CDD" id="cd01562">
    <property type="entry name" value="Thr-dehyd"/>
    <property type="match status" value="1"/>
</dbReference>
<keyword evidence="10 11" id="KW-0100">Branched-chain amino acid biosynthesis</keyword>
<evidence type="ECO:0000256" key="11">
    <source>
        <dbReference type="RuleBase" id="RU362012"/>
    </source>
</evidence>
<dbReference type="OMA" id="HAYASNC"/>
<dbReference type="Pfam" id="PF00291">
    <property type="entry name" value="PALP"/>
    <property type="match status" value="1"/>
</dbReference>
<dbReference type="PROSITE" id="PS51672">
    <property type="entry name" value="ACT_LIKE"/>
    <property type="match status" value="2"/>
</dbReference>
<feature type="domain" description="ACT-like" evidence="13">
    <location>
        <begin position="653"/>
        <end position="724"/>
    </location>
</feature>
<feature type="region of interest" description="Disordered" evidence="12">
    <location>
        <begin position="1"/>
        <end position="89"/>
    </location>
</feature>
<dbReference type="SUPFAM" id="SSF53686">
    <property type="entry name" value="Tryptophan synthase beta subunit-like PLP-dependent enzymes"/>
    <property type="match status" value="1"/>
</dbReference>
<dbReference type="InterPro" id="IPR001721">
    <property type="entry name" value="TD_ACT-like"/>
</dbReference>
<dbReference type="Pfam" id="PF00585">
    <property type="entry name" value="Thr_dehydrat_C"/>
    <property type="match status" value="2"/>
</dbReference>
<dbReference type="GO" id="GO:0030170">
    <property type="term" value="F:pyridoxal phosphate binding"/>
    <property type="evidence" value="ECO:0007669"/>
    <property type="project" value="InterPro"/>
</dbReference>
<gene>
    <name evidence="14" type="ORF">AMAG_01969</name>
</gene>
<evidence type="ECO:0000256" key="8">
    <source>
        <dbReference type="ARBA" id="ARBA00022898"/>
    </source>
</evidence>
<dbReference type="InterPro" id="IPR045865">
    <property type="entry name" value="ACT-like_dom_sf"/>
</dbReference>
<accession>A0A0L0S0P4</accession>
<evidence type="ECO:0000256" key="6">
    <source>
        <dbReference type="ARBA" id="ARBA00022624"/>
    </source>
</evidence>
<evidence type="ECO:0000313" key="15">
    <source>
        <dbReference type="Proteomes" id="UP000054350"/>
    </source>
</evidence>
<feature type="compositionally biased region" description="Low complexity" evidence="12">
    <location>
        <begin position="126"/>
        <end position="156"/>
    </location>
</feature>
<comment type="cofactor">
    <cofactor evidence="2 11">
        <name>pyridoxal 5'-phosphate</name>
        <dbReference type="ChEBI" id="CHEBI:597326"/>
    </cofactor>
</comment>